<protein>
    <recommendedName>
        <fullName evidence="3">Coiled-coil domain-containing protein 15</fullName>
    </recommendedName>
</protein>
<proteinExistence type="predicted"/>
<dbReference type="AlphaFoldDB" id="A0A8T2IUF0"/>
<evidence type="ECO:0000313" key="1">
    <source>
        <dbReference type="EMBL" id="KAG8434668.1"/>
    </source>
</evidence>
<gene>
    <name evidence="1" type="ORF">GDO86_012870</name>
</gene>
<name>A0A8T2IUF0_9PIPI</name>
<organism evidence="1 2">
    <name type="scientific">Hymenochirus boettgeri</name>
    <name type="common">Congo dwarf clawed frog</name>
    <dbReference type="NCBI Taxonomy" id="247094"/>
    <lineage>
        <taxon>Eukaryota</taxon>
        <taxon>Metazoa</taxon>
        <taxon>Chordata</taxon>
        <taxon>Craniata</taxon>
        <taxon>Vertebrata</taxon>
        <taxon>Euteleostomi</taxon>
        <taxon>Amphibia</taxon>
        <taxon>Batrachia</taxon>
        <taxon>Anura</taxon>
        <taxon>Pipoidea</taxon>
        <taxon>Pipidae</taxon>
        <taxon>Pipinae</taxon>
        <taxon>Hymenochirus</taxon>
    </lineage>
</organism>
<dbReference type="OrthoDB" id="10007210at2759"/>
<dbReference type="PANTHER" id="PTHR14817">
    <property type="entry name" value="COILED-COIL DOMAIN-CONTAINING PROTEIN 15"/>
    <property type="match status" value="1"/>
</dbReference>
<dbReference type="PANTHER" id="PTHR14817:SF2">
    <property type="entry name" value="COILED-COIL DOMAIN-CONTAINING PROTEIN 15"/>
    <property type="match status" value="1"/>
</dbReference>
<comment type="caution">
    <text evidence="1">The sequence shown here is derived from an EMBL/GenBank/DDBJ whole genome shotgun (WGS) entry which is preliminary data.</text>
</comment>
<reference evidence="1" key="1">
    <citation type="thesis" date="2020" institute="ProQuest LLC" country="789 East Eisenhower Parkway, Ann Arbor, MI, USA">
        <title>Comparative Genomics and Chromosome Evolution.</title>
        <authorList>
            <person name="Mudd A.B."/>
        </authorList>
    </citation>
    <scope>NUCLEOTIDE SEQUENCE</scope>
    <source>
        <strain evidence="1">Female2</strain>
        <tissue evidence="1">Blood</tissue>
    </source>
</reference>
<sequence length="486" mass="55954">MALPAKGKTRLNTFGPISFKSSCLVVNTAVLAERNPAEIVPVGAWVESASKGNIGIQSRAIVSAQLIEEQLKQHQKEKQERLKHFQGEVKRRVNHHAKLKKQEQLQKSYDAIIREGNVLKQSSGAAVFLTPKTSTYMYQNTKAAICGPSTQWVIAKKIGEEKEVAENQNWLFKQHANMLNKTLKLVRHRLAALKTEEKEELTLPGGIWKISPTRDNPHSRRSTQMHVTKEDDEELMLVGCHDLPVDLQLQNSDALPSKTSINLLNPTCNYLTKEPYLDGPSPVFSTDYHAALVLRPGVDEEENRKQRQKQYHLSRRLFMDIEREQVKEIKRQKEHEKLISKIKKERELQRNTQERRFLEADQEKHYLHGSECKMLNTEPEMENINEIEEKLQKTKEYVRYVEALRAQMKEKIRLHKIELPPLCGCGTDFWDSHPDACANNCVFYKNPKVYARALQSVISSRDMWDGNVSSRFSASNITSTHTSFYK</sequence>
<dbReference type="EMBL" id="JAACNH010000008">
    <property type="protein sequence ID" value="KAG8434668.1"/>
    <property type="molecule type" value="Genomic_DNA"/>
</dbReference>
<dbReference type="GO" id="GO:0005813">
    <property type="term" value="C:centrosome"/>
    <property type="evidence" value="ECO:0007669"/>
    <property type="project" value="TreeGrafter"/>
</dbReference>
<keyword evidence="2" id="KW-1185">Reference proteome</keyword>
<evidence type="ECO:0008006" key="3">
    <source>
        <dbReference type="Google" id="ProtNLM"/>
    </source>
</evidence>
<dbReference type="Proteomes" id="UP000812440">
    <property type="component" value="Chromosome 7"/>
</dbReference>
<evidence type="ECO:0000313" key="2">
    <source>
        <dbReference type="Proteomes" id="UP000812440"/>
    </source>
</evidence>
<dbReference type="InterPro" id="IPR037693">
    <property type="entry name" value="CCDC15"/>
</dbReference>
<accession>A0A8T2IUF0</accession>